<sequence length="255" mass="28162">MTVPDRSVSDRKLKLEIWIVLGLSLGASAVYAVVDLAATLSRGSLKDATATLNGSQDSREWLDLTYQLLGIGFAIVPVVLALYLMTLDKGQPPLRERLGFDRGGRRDNVVWGALLAAVIGIPGIAVYFAGRKLGITAEIVTSPLDSYWWTVPVLILAAVKNAVIEEFIVVGYLMTRLRQLSWSVPRTIVVSALLRGSYHLYQGFGQAFGNFVMGLVFGYWFTRTKRVMPLVIAHTILDVISFVGYGFLRDHVSWL</sequence>
<dbReference type="Proteomes" id="UP000380867">
    <property type="component" value="Unassembled WGS sequence"/>
</dbReference>
<dbReference type="GO" id="GO:0080120">
    <property type="term" value="P:CAAX-box protein maturation"/>
    <property type="evidence" value="ECO:0007669"/>
    <property type="project" value="UniProtKB-ARBA"/>
</dbReference>
<dbReference type="OrthoDB" id="4453618at2"/>
<keyword evidence="1" id="KW-0812">Transmembrane</keyword>
<keyword evidence="1" id="KW-0472">Membrane</keyword>
<feature type="transmembrane region" description="Helical" evidence="1">
    <location>
        <begin position="15"/>
        <end position="34"/>
    </location>
</feature>
<feature type="transmembrane region" description="Helical" evidence="1">
    <location>
        <begin position="227"/>
        <end position="248"/>
    </location>
</feature>
<keyword evidence="3" id="KW-0645">Protease</keyword>
<comment type="caution">
    <text evidence="3">The sequence shown here is derived from an EMBL/GenBank/DDBJ whole genome shotgun (WGS) entry which is preliminary data.</text>
</comment>
<feature type="domain" description="CAAX prenyl protease 2/Lysostaphin resistance protein A-like" evidence="2">
    <location>
        <begin position="148"/>
        <end position="239"/>
    </location>
</feature>
<protein>
    <submittedName>
        <fullName evidence="3">CPBP family intramembrane metalloprotease</fullName>
    </submittedName>
</protein>
<keyword evidence="1" id="KW-1133">Transmembrane helix</keyword>
<keyword evidence="4" id="KW-1185">Reference proteome</keyword>
<feature type="transmembrane region" description="Helical" evidence="1">
    <location>
        <begin position="203"/>
        <end position="221"/>
    </location>
</feature>
<dbReference type="GO" id="GO:0004175">
    <property type="term" value="F:endopeptidase activity"/>
    <property type="evidence" value="ECO:0007669"/>
    <property type="project" value="UniProtKB-ARBA"/>
</dbReference>
<keyword evidence="3" id="KW-0378">Hydrolase</keyword>
<evidence type="ECO:0000256" key="1">
    <source>
        <dbReference type="SAM" id="Phobius"/>
    </source>
</evidence>
<dbReference type="AlphaFoldDB" id="A0A5M4FJU4"/>
<evidence type="ECO:0000313" key="3">
    <source>
        <dbReference type="EMBL" id="KAA1400436.1"/>
    </source>
</evidence>
<proteinExistence type="predicted"/>
<evidence type="ECO:0000313" key="4">
    <source>
        <dbReference type="Proteomes" id="UP000380867"/>
    </source>
</evidence>
<reference evidence="3" key="1">
    <citation type="submission" date="2019-09" db="EMBL/GenBank/DDBJ databases">
        <authorList>
            <person name="Li J."/>
        </authorList>
    </citation>
    <scope>NUCLEOTIDE SEQUENCE [LARGE SCALE GENOMIC DNA]</scope>
    <source>
        <strain evidence="3">JCM 14732</strain>
    </source>
</reference>
<dbReference type="Pfam" id="PF02517">
    <property type="entry name" value="Rce1-like"/>
    <property type="match status" value="1"/>
</dbReference>
<evidence type="ECO:0000259" key="2">
    <source>
        <dbReference type="Pfam" id="PF02517"/>
    </source>
</evidence>
<dbReference type="InterPro" id="IPR003675">
    <property type="entry name" value="Rce1/LyrA-like_dom"/>
</dbReference>
<dbReference type="GO" id="GO:0006508">
    <property type="term" value="P:proteolysis"/>
    <property type="evidence" value="ECO:0007669"/>
    <property type="project" value="UniProtKB-KW"/>
</dbReference>
<organism evidence="3 4">
    <name type="scientific">Aeromicrobium ginsengisoli</name>
    <dbReference type="NCBI Taxonomy" id="363867"/>
    <lineage>
        <taxon>Bacteria</taxon>
        <taxon>Bacillati</taxon>
        <taxon>Actinomycetota</taxon>
        <taxon>Actinomycetes</taxon>
        <taxon>Propionibacteriales</taxon>
        <taxon>Nocardioidaceae</taxon>
        <taxon>Aeromicrobium</taxon>
    </lineage>
</organism>
<gene>
    <name evidence="3" type="ORF">ESP70_001595</name>
</gene>
<feature type="transmembrane region" description="Helical" evidence="1">
    <location>
        <begin position="64"/>
        <end position="87"/>
    </location>
</feature>
<dbReference type="EMBL" id="SDPQ02000001">
    <property type="protein sequence ID" value="KAA1400436.1"/>
    <property type="molecule type" value="Genomic_DNA"/>
</dbReference>
<keyword evidence="3" id="KW-0482">Metalloprotease</keyword>
<name>A0A5M4FJU4_9ACTN</name>
<dbReference type="GO" id="GO:0008237">
    <property type="term" value="F:metallopeptidase activity"/>
    <property type="evidence" value="ECO:0007669"/>
    <property type="project" value="UniProtKB-KW"/>
</dbReference>
<accession>A0A5M4FJU4</accession>
<feature type="transmembrane region" description="Helical" evidence="1">
    <location>
        <begin position="108"/>
        <end position="129"/>
    </location>
</feature>